<evidence type="ECO:0000259" key="4">
    <source>
        <dbReference type="Pfam" id="PF17667"/>
    </source>
</evidence>
<organism evidence="5 6">
    <name type="scientific">Blumeria graminis f. sp. triticale</name>
    <dbReference type="NCBI Taxonomy" id="1689686"/>
    <lineage>
        <taxon>Eukaryota</taxon>
        <taxon>Fungi</taxon>
        <taxon>Dikarya</taxon>
        <taxon>Ascomycota</taxon>
        <taxon>Pezizomycotina</taxon>
        <taxon>Leotiomycetes</taxon>
        <taxon>Erysiphales</taxon>
        <taxon>Erysiphaceae</taxon>
        <taxon>Blumeria</taxon>
    </lineage>
</organism>
<dbReference type="AlphaFoldDB" id="A0A9W4CYC6"/>
<reference evidence="5" key="1">
    <citation type="submission" date="2020-10" db="EMBL/GenBank/DDBJ databases">
        <authorList>
            <person name="Muller C M."/>
        </authorList>
    </citation>
    <scope>NUCLEOTIDE SEQUENCE</scope>
    <source>
        <strain evidence="5">THUN-12</strain>
    </source>
</reference>
<sequence length="700" mass="81380">MSQHSAFVANLSQNPLSPIIEQFRTDYSGGDSRSKGNKYLINYTDQADRVAIAKFLSDLRQYCEDFWYTNKELLLKKFILMQSCIVDESTYPSIFNHLIYAIEQDYEETFILQTSINLVEILSCSILSPVPFQRVPCSPINSLSPVPHVVRASHNHLPPNPTEIKISIFWERFFEGKSWSDQTKRIWESYEDYKKNADPKYCRLNLAEQGLYGLPSLPSEHFPTVEIKENDLPLRGKIYLLTAVGRRKVRFVQLATYVRKIFCAQPLRRFVHGFCLFKNEIEFWLIDRTGAYSSGFISIEDDEQVLVRAICSYLLMSDEELGLDTTIRKVNGRSIITIDNESGQTKEIEINPYPMVSQLELISTGTTCYRSLDDKFLVKYSWRKIYGKTEIDLLKVARPVNGVINLVASDILHRFTDYWENLKSLGPKRWHLKGKYQSAGNSEEAEEGESDVFKEFSQQELTRVVLSPYGRPLKSCTSVLQFLTIIRDVIMGHQRLYTDKEIIHCDISEGNIIIVTPTEDDRSKGMLIDLDCSLALNDYYLSDKIQYAVGTMKFMALEPMEVRSTSRTGRDYDFRYCCYYDLLSFFYVFLTGCVEYGRDPGLPELNLNSWCSIDMEYNIRNKKNDIELNFRNFINNKFSNSFIDAKELAIELQKELFGKRSYYYRHSRHEDFMYNNIIMAFNRTIGQIEAGKIPNRTWTN</sequence>
<dbReference type="Proteomes" id="UP000683417">
    <property type="component" value="Unassembled WGS sequence"/>
</dbReference>
<dbReference type="GO" id="GO:0004674">
    <property type="term" value="F:protein serine/threonine kinase activity"/>
    <property type="evidence" value="ECO:0007669"/>
    <property type="project" value="UniProtKB-EC"/>
</dbReference>
<dbReference type="PANTHER" id="PTHR38248">
    <property type="entry name" value="FUNK1 6"/>
    <property type="match status" value="1"/>
</dbReference>
<feature type="domain" description="Fungal-type protein kinase" evidence="4">
    <location>
        <begin position="248"/>
        <end position="593"/>
    </location>
</feature>
<dbReference type="EC" id="2.7.11.1" evidence="1"/>
<evidence type="ECO:0000256" key="3">
    <source>
        <dbReference type="ARBA" id="ARBA00048679"/>
    </source>
</evidence>
<evidence type="ECO:0000313" key="5">
    <source>
        <dbReference type="EMBL" id="CAD6501130.1"/>
    </source>
</evidence>
<comment type="catalytic activity">
    <reaction evidence="2">
        <text>L-threonyl-[protein] + ATP = O-phospho-L-threonyl-[protein] + ADP + H(+)</text>
        <dbReference type="Rhea" id="RHEA:46608"/>
        <dbReference type="Rhea" id="RHEA-COMP:11060"/>
        <dbReference type="Rhea" id="RHEA-COMP:11605"/>
        <dbReference type="ChEBI" id="CHEBI:15378"/>
        <dbReference type="ChEBI" id="CHEBI:30013"/>
        <dbReference type="ChEBI" id="CHEBI:30616"/>
        <dbReference type="ChEBI" id="CHEBI:61977"/>
        <dbReference type="ChEBI" id="CHEBI:456216"/>
        <dbReference type="EC" id="2.7.11.1"/>
    </reaction>
</comment>
<protein>
    <recommendedName>
        <fullName evidence="1">non-specific serine/threonine protein kinase</fullName>
        <ecNumber evidence="1">2.7.11.1</ecNumber>
    </recommendedName>
</protein>
<evidence type="ECO:0000256" key="2">
    <source>
        <dbReference type="ARBA" id="ARBA00047899"/>
    </source>
</evidence>
<evidence type="ECO:0000256" key="1">
    <source>
        <dbReference type="ARBA" id="ARBA00012513"/>
    </source>
</evidence>
<gene>
    <name evidence="5" type="ORF">BGTH12_LOCUS2488</name>
</gene>
<dbReference type="Pfam" id="PF17667">
    <property type="entry name" value="Pkinase_fungal"/>
    <property type="match status" value="1"/>
</dbReference>
<comment type="caution">
    <text evidence="5">The sequence shown here is derived from an EMBL/GenBank/DDBJ whole genome shotgun (WGS) entry which is preliminary data.</text>
</comment>
<dbReference type="PROSITE" id="PS00109">
    <property type="entry name" value="PROTEIN_KINASE_TYR"/>
    <property type="match status" value="1"/>
</dbReference>
<evidence type="ECO:0000313" key="6">
    <source>
        <dbReference type="Proteomes" id="UP000683417"/>
    </source>
</evidence>
<dbReference type="EMBL" id="CAJHIT010000005">
    <property type="protein sequence ID" value="CAD6501130.1"/>
    <property type="molecule type" value="Genomic_DNA"/>
</dbReference>
<proteinExistence type="predicted"/>
<dbReference type="PANTHER" id="PTHR38248:SF2">
    <property type="entry name" value="FUNK1 11"/>
    <property type="match status" value="1"/>
</dbReference>
<name>A0A9W4CYC6_BLUGR</name>
<accession>A0A9W4CYC6</accession>
<dbReference type="InterPro" id="IPR008266">
    <property type="entry name" value="Tyr_kinase_AS"/>
</dbReference>
<dbReference type="InterPro" id="IPR040976">
    <property type="entry name" value="Pkinase_fungal"/>
</dbReference>
<comment type="catalytic activity">
    <reaction evidence="3">
        <text>L-seryl-[protein] + ATP = O-phospho-L-seryl-[protein] + ADP + H(+)</text>
        <dbReference type="Rhea" id="RHEA:17989"/>
        <dbReference type="Rhea" id="RHEA-COMP:9863"/>
        <dbReference type="Rhea" id="RHEA-COMP:11604"/>
        <dbReference type="ChEBI" id="CHEBI:15378"/>
        <dbReference type="ChEBI" id="CHEBI:29999"/>
        <dbReference type="ChEBI" id="CHEBI:30616"/>
        <dbReference type="ChEBI" id="CHEBI:83421"/>
        <dbReference type="ChEBI" id="CHEBI:456216"/>
        <dbReference type="EC" id="2.7.11.1"/>
    </reaction>
</comment>